<dbReference type="InParanoid" id="G3GYW1"/>
<dbReference type="AlphaFoldDB" id="G3GYW1"/>
<evidence type="ECO:0000313" key="3">
    <source>
        <dbReference type="Proteomes" id="UP000001075"/>
    </source>
</evidence>
<keyword evidence="1" id="KW-0472">Membrane</keyword>
<dbReference type="EMBL" id="JH000069">
    <property type="protein sequence ID" value="EGW06138.1"/>
    <property type="molecule type" value="Genomic_DNA"/>
</dbReference>
<feature type="transmembrane region" description="Helical" evidence="1">
    <location>
        <begin position="6"/>
        <end position="36"/>
    </location>
</feature>
<evidence type="ECO:0000256" key="1">
    <source>
        <dbReference type="SAM" id="Phobius"/>
    </source>
</evidence>
<organism evidence="2 3">
    <name type="scientific">Cricetulus griseus</name>
    <name type="common">Chinese hamster</name>
    <name type="synonym">Cricetulus barabensis griseus</name>
    <dbReference type="NCBI Taxonomy" id="10029"/>
    <lineage>
        <taxon>Eukaryota</taxon>
        <taxon>Metazoa</taxon>
        <taxon>Chordata</taxon>
        <taxon>Craniata</taxon>
        <taxon>Vertebrata</taxon>
        <taxon>Euteleostomi</taxon>
        <taxon>Mammalia</taxon>
        <taxon>Eutheria</taxon>
        <taxon>Euarchontoglires</taxon>
        <taxon>Glires</taxon>
        <taxon>Rodentia</taxon>
        <taxon>Myomorpha</taxon>
        <taxon>Muroidea</taxon>
        <taxon>Cricetidae</taxon>
        <taxon>Cricetinae</taxon>
        <taxon>Cricetulus</taxon>
    </lineage>
</organism>
<sequence length="145" mass="17059">MDPASLYMNMFNFACIGTWKLLKIVALIIYLSSLLLNKLSGLIRYLETQQTTSLYSQRNSWSWSQEHRNTGYLLDPVELGFAENTSDVLCAERLHWGNPWAVDSSHLYHRVLMGFYKDKNTVGFFFHLSNFHNFEFYKLSWKDTL</sequence>
<proteinExistence type="predicted"/>
<reference evidence="3" key="1">
    <citation type="journal article" date="2011" name="Nat. Biotechnol.">
        <title>The genomic sequence of the Chinese hamster ovary (CHO)-K1 cell line.</title>
        <authorList>
            <person name="Xu X."/>
            <person name="Nagarajan H."/>
            <person name="Lewis N.E."/>
            <person name="Pan S."/>
            <person name="Cai Z."/>
            <person name="Liu X."/>
            <person name="Chen W."/>
            <person name="Xie M."/>
            <person name="Wang W."/>
            <person name="Hammond S."/>
            <person name="Andersen M.R."/>
            <person name="Neff N."/>
            <person name="Passarelli B."/>
            <person name="Koh W."/>
            <person name="Fan H.C."/>
            <person name="Wang J."/>
            <person name="Gui Y."/>
            <person name="Lee K.H."/>
            <person name="Betenbaugh M.J."/>
            <person name="Quake S.R."/>
            <person name="Famili I."/>
            <person name="Palsson B.O."/>
            <person name="Wang J."/>
        </authorList>
    </citation>
    <scope>NUCLEOTIDE SEQUENCE [LARGE SCALE GENOMIC DNA]</scope>
    <source>
        <strain evidence="3">CHO K1 cell line</strain>
    </source>
</reference>
<keyword evidence="1" id="KW-0812">Transmembrane</keyword>
<protein>
    <submittedName>
        <fullName evidence="2">Uncharacterized protein</fullName>
    </submittedName>
</protein>
<gene>
    <name evidence="2" type="ORF">I79_003015</name>
</gene>
<accession>G3GYW1</accession>
<name>G3GYW1_CRIGR</name>
<keyword evidence="1" id="KW-1133">Transmembrane helix</keyword>
<dbReference type="Proteomes" id="UP000001075">
    <property type="component" value="Unassembled WGS sequence"/>
</dbReference>
<evidence type="ECO:0000313" key="2">
    <source>
        <dbReference type="EMBL" id="EGW06138.1"/>
    </source>
</evidence>